<sequence>MKLLFEVCLLIEVQRIHKTCPFHRLVLTILPKLPLLEADVETLAQGGTGLEYAYPTTKKHEQDPVVEPSTEDYSEVSVEDDPALAPAKDAPPLKDSKIAQLVVDGEDTCYGLIGDGCTRGEQLIVVSAGQVLSRIGCASPQVLILYSLA</sequence>
<dbReference type="EMBL" id="JBHFFA010000003">
    <property type="protein sequence ID" value="KAL2633628.1"/>
    <property type="molecule type" value="Genomic_DNA"/>
</dbReference>
<feature type="compositionally biased region" description="Acidic residues" evidence="1">
    <location>
        <begin position="69"/>
        <end position="82"/>
    </location>
</feature>
<protein>
    <submittedName>
        <fullName evidence="2">Uncharacterized protein</fullName>
    </submittedName>
</protein>
<name>A0ABD1YSI6_9MARC</name>
<proteinExistence type="predicted"/>
<dbReference type="AlphaFoldDB" id="A0ABD1YSI6"/>
<dbReference type="Proteomes" id="UP001605036">
    <property type="component" value="Unassembled WGS sequence"/>
</dbReference>
<evidence type="ECO:0000313" key="2">
    <source>
        <dbReference type="EMBL" id="KAL2633628.1"/>
    </source>
</evidence>
<gene>
    <name evidence="2" type="ORF">R1flu_005107</name>
</gene>
<feature type="region of interest" description="Disordered" evidence="1">
    <location>
        <begin position="53"/>
        <end position="91"/>
    </location>
</feature>
<reference evidence="2 3" key="1">
    <citation type="submission" date="2024-09" db="EMBL/GenBank/DDBJ databases">
        <title>Chromosome-scale assembly of Riccia fluitans.</title>
        <authorList>
            <person name="Paukszto L."/>
            <person name="Sawicki J."/>
            <person name="Karawczyk K."/>
            <person name="Piernik-Szablinska J."/>
            <person name="Szczecinska M."/>
            <person name="Mazdziarz M."/>
        </authorList>
    </citation>
    <scope>NUCLEOTIDE SEQUENCE [LARGE SCALE GENOMIC DNA]</scope>
    <source>
        <strain evidence="2">Rf_01</strain>
        <tissue evidence="2">Aerial parts of the thallus</tissue>
    </source>
</reference>
<evidence type="ECO:0000313" key="3">
    <source>
        <dbReference type="Proteomes" id="UP001605036"/>
    </source>
</evidence>
<organism evidence="2 3">
    <name type="scientific">Riccia fluitans</name>
    <dbReference type="NCBI Taxonomy" id="41844"/>
    <lineage>
        <taxon>Eukaryota</taxon>
        <taxon>Viridiplantae</taxon>
        <taxon>Streptophyta</taxon>
        <taxon>Embryophyta</taxon>
        <taxon>Marchantiophyta</taxon>
        <taxon>Marchantiopsida</taxon>
        <taxon>Marchantiidae</taxon>
        <taxon>Marchantiales</taxon>
        <taxon>Ricciaceae</taxon>
        <taxon>Riccia</taxon>
    </lineage>
</organism>
<comment type="caution">
    <text evidence="2">The sequence shown here is derived from an EMBL/GenBank/DDBJ whole genome shotgun (WGS) entry which is preliminary data.</text>
</comment>
<evidence type="ECO:0000256" key="1">
    <source>
        <dbReference type="SAM" id="MobiDB-lite"/>
    </source>
</evidence>
<accession>A0ABD1YSI6</accession>
<keyword evidence="3" id="KW-1185">Reference proteome</keyword>